<sequence>MSAALTQATAHTIIDHVSNEQHPGKGTQNMNKKNGYTIAGATIAIIAACSFLPAPDDNPPLTSQPAPQATTANTTWTPKTTQQRKAEKAAKQAAAVRSLQAEQAKTHKQAQSRGEETATGLTMITAAHACDAKATQIAAENGVKWNGNPDIDLFLHKVIGSKKDTFSIAYGATARQPGASKTQVKVFCQVSGTEDNPQVDDLSINPAR</sequence>
<dbReference type="KEGG" id="vg:24724313"/>
<dbReference type="RefSeq" id="YP_009151558.1">
    <property type="nucleotide sequence ID" value="NC_027373.1"/>
</dbReference>
<keyword evidence="2" id="KW-0812">Transmembrane</keyword>
<dbReference type="OrthoDB" id="11608at10239"/>
<feature type="region of interest" description="Disordered" evidence="1">
    <location>
        <begin position="57"/>
        <end position="87"/>
    </location>
</feature>
<feature type="compositionally biased region" description="Low complexity" evidence="1">
    <location>
        <begin position="59"/>
        <end position="83"/>
    </location>
</feature>
<evidence type="ECO:0000256" key="1">
    <source>
        <dbReference type="SAM" id="MobiDB-lite"/>
    </source>
</evidence>
<feature type="transmembrane region" description="Helical" evidence="2">
    <location>
        <begin position="35"/>
        <end position="54"/>
    </location>
</feature>
<keyword evidence="2" id="KW-1133">Transmembrane helix</keyword>
<feature type="region of interest" description="Disordered" evidence="1">
    <location>
        <begin position="1"/>
        <end position="31"/>
    </location>
</feature>
<feature type="compositionally biased region" description="Polar residues" evidence="1">
    <location>
        <begin position="1"/>
        <end position="10"/>
    </location>
</feature>
<proteinExistence type="predicted"/>
<dbReference type="EMBL" id="KJ578760">
    <property type="protein sequence ID" value="AII28711.1"/>
    <property type="molecule type" value="Genomic_DNA"/>
</dbReference>
<dbReference type="Proteomes" id="UP000033313">
    <property type="component" value="Segment"/>
</dbReference>
<evidence type="ECO:0000313" key="4">
    <source>
        <dbReference type="Proteomes" id="UP000033313"/>
    </source>
</evidence>
<keyword evidence="2" id="KW-0472">Membrane</keyword>
<evidence type="ECO:0000256" key="2">
    <source>
        <dbReference type="SAM" id="Phobius"/>
    </source>
</evidence>
<reference evidence="3 4" key="1">
    <citation type="journal article" date="2015" name="ISME J.">
        <title>The diversity and host interactions of Propionibacterium acnes bacteriophages on human skin.</title>
        <authorList>
            <person name="Liu J."/>
            <person name="Yan R."/>
            <person name="Zhong Q."/>
            <person name="Ngo S."/>
            <person name="Bangayan N.J."/>
            <person name="Nguyen L."/>
            <person name="Lui T."/>
            <person name="Liu M."/>
            <person name="Erfe M.C."/>
            <person name="Craft N."/>
            <person name="Tomida S."/>
            <person name="Li H."/>
        </authorList>
    </citation>
    <scope>NUCLEOTIDE SEQUENCE [LARGE SCALE GENOMIC DNA]</scope>
    <source>
        <strain evidence="3">PHL030N00</strain>
    </source>
</reference>
<organism evidence="3 4">
    <name type="scientific">Propionibacterium phage PHL030N00</name>
    <dbReference type="NCBI Taxonomy" id="1500800"/>
    <lineage>
        <taxon>Viruses</taxon>
        <taxon>Duplodnaviria</taxon>
        <taxon>Heunggongvirae</taxon>
        <taxon>Uroviricota</taxon>
        <taxon>Caudoviricetes</taxon>
        <taxon>Pahexavirus</taxon>
        <taxon>Pahexavirus PHL117M01</taxon>
    </lineage>
</organism>
<name>A0A0E3DLC2_9CAUD</name>
<accession>A0A0E3DLC2</accession>
<evidence type="ECO:0000313" key="3">
    <source>
        <dbReference type="EMBL" id="AII28711.1"/>
    </source>
</evidence>
<dbReference type="GeneID" id="24724313"/>
<protein>
    <submittedName>
        <fullName evidence="3">Uncharacterized protein</fullName>
    </submittedName>
</protein>
<feature type="compositionally biased region" description="Basic and acidic residues" evidence="1">
    <location>
        <begin position="13"/>
        <end position="23"/>
    </location>
</feature>
<gene>
    <name evidence="3" type="ORF">PHL030N00_40</name>
</gene>